<reference evidence="1 2" key="1">
    <citation type="journal article" date="2016" name="Nat. Commun.">
        <title>Thousands of microbial genomes shed light on interconnected biogeochemical processes in an aquifer system.</title>
        <authorList>
            <person name="Anantharaman K."/>
            <person name="Brown C.T."/>
            <person name="Hug L.A."/>
            <person name="Sharon I."/>
            <person name="Castelle C.J."/>
            <person name="Probst A.J."/>
            <person name="Thomas B.C."/>
            <person name="Singh A."/>
            <person name="Wilkins M.J."/>
            <person name="Karaoz U."/>
            <person name="Brodie E.L."/>
            <person name="Williams K.H."/>
            <person name="Hubbard S.S."/>
            <person name="Banfield J.F."/>
        </authorList>
    </citation>
    <scope>NUCLEOTIDE SEQUENCE [LARGE SCALE GENOMIC DNA]</scope>
</reference>
<proteinExistence type="predicted"/>
<dbReference type="Proteomes" id="UP000176282">
    <property type="component" value="Unassembled WGS sequence"/>
</dbReference>
<dbReference type="EMBL" id="MFQB01000002">
    <property type="protein sequence ID" value="OGH68911.1"/>
    <property type="molecule type" value="Genomic_DNA"/>
</dbReference>
<gene>
    <name evidence="1" type="ORF">A3J66_02095</name>
</gene>
<dbReference type="AlphaFoldDB" id="A0A1F6MBA3"/>
<evidence type="ECO:0000313" key="2">
    <source>
        <dbReference type="Proteomes" id="UP000176282"/>
    </source>
</evidence>
<comment type="caution">
    <text evidence="1">The sequence shown here is derived from an EMBL/GenBank/DDBJ whole genome shotgun (WGS) entry which is preliminary data.</text>
</comment>
<accession>A0A1F6MBA3</accession>
<organism evidence="1 2">
    <name type="scientific">Candidatus Magasanikbacteria bacterium RIFCSPHIGHO2_02_FULL_47_14</name>
    <dbReference type="NCBI Taxonomy" id="1798680"/>
    <lineage>
        <taxon>Bacteria</taxon>
        <taxon>Candidatus Magasanikiibacteriota</taxon>
    </lineage>
</organism>
<evidence type="ECO:0000313" key="1">
    <source>
        <dbReference type="EMBL" id="OGH68911.1"/>
    </source>
</evidence>
<dbReference type="STRING" id="1798680.A3J66_02095"/>
<sequence>MYALNYGQSGCVNESYWAGAGDARCACNSPWTEGWSRTWTTSRKAKGPLVETGRVLRKFHLIGQVEQNNSTSGAKG</sequence>
<protein>
    <submittedName>
        <fullName evidence="1">Uncharacterized protein</fullName>
    </submittedName>
</protein>
<name>A0A1F6MBA3_9BACT</name>